<evidence type="ECO:0000313" key="3">
    <source>
        <dbReference type="Proteomes" id="UP001152049"/>
    </source>
</evidence>
<name>A0A9W8RNY2_9HYPO</name>
<comment type="caution">
    <text evidence="2">The sequence shown here is derived from an EMBL/GenBank/DDBJ whole genome shotgun (WGS) entry which is preliminary data.</text>
</comment>
<dbReference type="OrthoDB" id="5078714at2759"/>
<evidence type="ECO:0000313" key="2">
    <source>
        <dbReference type="EMBL" id="KAJ4247170.1"/>
    </source>
</evidence>
<feature type="compositionally biased region" description="Acidic residues" evidence="1">
    <location>
        <begin position="189"/>
        <end position="198"/>
    </location>
</feature>
<dbReference type="AlphaFoldDB" id="A0A9W8RNY2"/>
<dbReference type="EMBL" id="JAOQAZ010000040">
    <property type="protein sequence ID" value="KAJ4247170.1"/>
    <property type="molecule type" value="Genomic_DNA"/>
</dbReference>
<feature type="region of interest" description="Disordered" evidence="1">
    <location>
        <begin position="149"/>
        <end position="200"/>
    </location>
</feature>
<protein>
    <submittedName>
        <fullName evidence="2">Uncharacterized protein</fullName>
    </submittedName>
</protein>
<accession>A0A9W8RNY2</accession>
<sequence length="249" mass="29823">MDVDEWQFEPSDFQEEINKSRNGFKRKRRELVVERVLSAFEAIKGKMAPRALNEIWQYLRNGKWVKDCANASGHPAYKEIKGRGSLQDPERLYFPDFFVLRSIWPTKRSVIQISFAFGKYWGVGRGRWDYPDFYPELGDHERELRLFRFEESKEQPQNHHPDDGSDSESRDSESEDTETKDKDLQQYADESDEEEEATCDERVKTLEAQLQEAKEERRTTLSRKRAYYEEKSKYYAKKKREYRQKLEDD</sequence>
<gene>
    <name evidence="2" type="ORF">NW762_013309</name>
</gene>
<keyword evidence="3" id="KW-1185">Reference proteome</keyword>
<evidence type="ECO:0000256" key="1">
    <source>
        <dbReference type="SAM" id="MobiDB-lite"/>
    </source>
</evidence>
<proteinExistence type="predicted"/>
<organism evidence="2 3">
    <name type="scientific">Fusarium torreyae</name>
    <dbReference type="NCBI Taxonomy" id="1237075"/>
    <lineage>
        <taxon>Eukaryota</taxon>
        <taxon>Fungi</taxon>
        <taxon>Dikarya</taxon>
        <taxon>Ascomycota</taxon>
        <taxon>Pezizomycotina</taxon>
        <taxon>Sordariomycetes</taxon>
        <taxon>Hypocreomycetidae</taxon>
        <taxon>Hypocreales</taxon>
        <taxon>Nectriaceae</taxon>
        <taxon>Fusarium</taxon>
    </lineage>
</organism>
<reference evidence="2" key="1">
    <citation type="submission" date="2022-09" db="EMBL/GenBank/DDBJ databases">
        <title>Fusarium specimens isolated from Avocado Roots.</title>
        <authorList>
            <person name="Stajich J."/>
            <person name="Roper C."/>
            <person name="Heimlech-Rivalta G."/>
        </authorList>
    </citation>
    <scope>NUCLEOTIDE SEQUENCE</scope>
    <source>
        <strain evidence="2">CF00136</strain>
    </source>
</reference>
<dbReference type="Proteomes" id="UP001152049">
    <property type="component" value="Unassembled WGS sequence"/>
</dbReference>
<feature type="compositionally biased region" description="Basic and acidic residues" evidence="1">
    <location>
        <begin position="149"/>
        <end position="184"/>
    </location>
</feature>